<organism evidence="1 2">
    <name type="scientific">Wuchereria bancrofti</name>
    <dbReference type="NCBI Taxonomy" id="6293"/>
    <lineage>
        <taxon>Eukaryota</taxon>
        <taxon>Metazoa</taxon>
        <taxon>Ecdysozoa</taxon>
        <taxon>Nematoda</taxon>
        <taxon>Chromadorea</taxon>
        <taxon>Rhabditida</taxon>
        <taxon>Spirurina</taxon>
        <taxon>Spiruromorpha</taxon>
        <taxon>Filarioidea</taxon>
        <taxon>Onchocercidae</taxon>
        <taxon>Wuchereria</taxon>
    </lineage>
</organism>
<reference evidence="2" key="1">
    <citation type="submission" date="2012-08" db="EMBL/GenBank/DDBJ databases">
        <title>The Genome Sequence of Wuchereria bancrofti.</title>
        <authorList>
            <person name="Nutman T.B."/>
            <person name="Fink D.L."/>
            <person name="Russ C."/>
            <person name="Young S."/>
            <person name="Zeng Q."/>
            <person name="Koehrsen M."/>
            <person name="Alvarado L."/>
            <person name="Berlin A."/>
            <person name="Chapman S.B."/>
            <person name="Chen Z."/>
            <person name="Freedman E."/>
            <person name="Gellesch M."/>
            <person name="Goldberg J."/>
            <person name="Griggs A."/>
            <person name="Gujja S."/>
            <person name="Heilman E.R."/>
            <person name="Heiman D."/>
            <person name="Hepburn T."/>
            <person name="Howarth C."/>
            <person name="Jen D."/>
            <person name="Larson L."/>
            <person name="Lewis B."/>
            <person name="Mehta T."/>
            <person name="Park D."/>
            <person name="Pearson M."/>
            <person name="Roberts A."/>
            <person name="Saif S."/>
            <person name="Shea T."/>
            <person name="Shenoy N."/>
            <person name="Sisk P."/>
            <person name="Stolte C."/>
            <person name="Sykes S."/>
            <person name="Walk T."/>
            <person name="White J."/>
            <person name="Yandava C."/>
            <person name="Haas B."/>
            <person name="Henn M.R."/>
            <person name="Nusbaum C."/>
            <person name="Birren B."/>
        </authorList>
    </citation>
    <scope>NUCLEOTIDE SEQUENCE [LARGE SCALE GENOMIC DNA]</scope>
    <source>
        <strain evidence="2">NA</strain>
    </source>
</reference>
<proteinExistence type="predicted"/>
<name>J9E0M9_WUCBA</name>
<dbReference type="Proteomes" id="UP000004810">
    <property type="component" value="Unassembled WGS sequence"/>
</dbReference>
<evidence type="ECO:0000313" key="1">
    <source>
        <dbReference type="EMBL" id="EJW75673.1"/>
    </source>
</evidence>
<dbReference type="AlphaFoldDB" id="J9E0M9"/>
<dbReference type="EMBL" id="ADBV01010214">
    <property type="protein sequence ID" value="EJW75673.1"/>
    <property type="molecule type" value="Genomic_DNA"/>
</dbReference>
<protein>
    <submittedName>
        <fullName evidence="1">Uncharacterized protein</fullName>
    </submittedName>
</protein>
<gene>
    <name evidence="1" type="ORF">WUBG_13419</name>
</gene>
<accession>J9E0M9</accession>
<sequence>MELASLQQKWTKDKNDLLHKARQEEKIRNVEFDALQQKFASRMRIMEDTNKSLHSQV</sequence>
<comment type="caution">
    <text evidence="1">The sequence shown here is derived from an EMBL/GenBank/DDBJ whole genome shotgun (WGS) entry which is preliminary data.</text>
</comment>
<evidence type="ECO:0000313" key="2">
    <source>
        <dbReference type="Proteomes" id="UP000004810"/>
    </source>
</evidence>